<dbReference type="Proteomes" id="UP001222027">
    <property type="component" value="Unassembled WGS sequence"/>
</dbReference>
<dbReference type="PROSITE" id="PS51320">
    <property type="entry name" value="TIFY"/>
    <property type="match status" value="1"/>
</dbReference>
<feature type="domain" description="Tify" evidence="6">
    <location>
        <begin position="112"/>
        <end position="147"/>
    </location>
</feature>
<comment type="caution">
    <text evidence="7">The sequence shown here is derived from an EMBL/GenBank/DDBJ whole genome shotgun (WGS) entry which is preliminary data.</text>
</comment>
<feature type="compositionally biased region" description="Polar residues" evidence="5">
    <location>
        <begin position="223"/>
        <end position="242"/>
    </location>
</feature>
<keyword evidence="8" id="KW-1185">Reference proteome</keyword>
<comment type="function">
    <text evidence="4">Repressor of jasmonate responses.</text>
</comment>
<evidence type="ECO:0000256" key="3">
    <source>
        <dbReference type="ARBA" id="ARBA00022843"/>
    </source>
</evidence>
<comment type="subcellular location">
    <subcellularLocation>
        <location evidence="4">Nucleus</location>
    </subcellularLocation>
</comment>
<keyword evidence="4" id="KW-0539">Nucleus</keyword>
<accession>A0AAV8RPQ1</accession>
<comment type="similarity">
    <text evidence="1 4">Belongs to the TIFY/JAZ family.</text>
</comment>
<dbReference type="GO" id="GO:2000022">
    <property type="term" value="P:regulation of jasmonic acid mediated signaling pathway"/>
    <property type="evidence" value="ECO:0007669"/>
    <property type="project" value="UniProtKB-UniRule"/>
</dbReference>
<dbReference type="GO" id="GO:0031347">
    <property type="term" value="P:regulation of defense response"/>
    <property type="evidence" value="ECO:0007669"/>
    <property type="project" value="UniProtKB-UniRule"/>
</dbReference>
<dbReference type="Pfam" id="PF06200">
    <property type="entry name" value="tify"/>
    <property type="match status" value="1"/>
</dbReference>
<evidence type="ECO:0000259" key="6">
    <source>
        <dbReference type="PROSITE" id="PS51320"/>
    </source>
</evidence>
<dbReference type="GO" id="GO:0009611">
    <property type="term" value="P:response to wounding"/>
    <property type="evidence" value="ECO:0007669"/>
    <property type="project" value="UniProtKB-UniRule"/>
</dbReference>
<dbReference type="AlphaFoldDB" id="A0AAV8RPQ1"/>
<dbReference type="InterPro" id="IPR040390">
    <property type="entry name" value="TIFY/JAZ"/>
</dbReference>
<gene>
    <name evidence="7" type="ORF">OPV22_006445</name>
</gene>
<dbReference type="InterPro" id="IPR018467">
    <property type="entry name" value="CCT_CS"/>
</dbReference>
<feature type="region of interest" description="Disordered" evidence="5">
    <location>
        <begin position="200"/>
        <end position="242"/>
    </location>
</feature>
<organism evidence="7 8">
    <name type="scientific">Ensete ventricosum</name>
    <name type="common">Abyssinian banana</name>
    <name type="synonym">Musa ensete</name>
    <dbReference type="NCBI Taxonomy" id="4639"/>
    <lineage>
        <taxon>Eukaryota</taxon>
        <taxon>Viridiplantae</taxon>
        <taxon>Streptophyta</taxon>
        <taxon>Embryophyta</taxon>
        <taxon>Tracheophyta</taxon>
        <taxon>Spermatophyta</taxon>
        <taxon>Magnoliopsida</taxon>
        <taxon>Liliopsida</taxon>
        <taxon>Zingiberales</taxon>
        <taxon>Musaceae</taxon>
        <taxon>Ensete</taxon>
    </lineage>
</organism>
<evidence type="ECO:0000256" key="4">
    <source>
        <dbReference type="RuleBase" id="RU369065"/>
    </source>
</evidence>
<dbReference type="GO" id="GO:0005634">
    <property type="term" value="C:nucleus"/>
    <property type="evidence" value="ECO:0007669"/>
    <property type="project" value="UniProtKB-SubCell"/>
</dbReference>
<proteinExistence type="inferred from homology"/>
<reference evidence="7 8" key="1">
    <citation type="submission" date="2022-12" db="EMBL/GenBank/DDBJ databases">
        <title>Chromosome-scale assembly of the Ensete ventricosum genome.</title>
        <authorList>
            <person name="Dussert Y."/>
            <person name="Stocks J."/>
            <person name="Wendawek A."/>
            <person name="Woldeyes F."/>
            <person name="Nichols R.A."/>
            <person name="Borrell J.S."/>
        </authorList>
    </citation>
    <scope>NUCLEOTIDE SEQUENCE [LARGE SCALE GENOMIC DNA]</scope>
    <source>
        <strain evidence="8">cv. Maze</strain>
        <tissue evidence="7">Seeds</tissue>
    </source>
</reference>
<dbReference type="Pfam" id="PF09425">
    <property type="entry name" value="Jas_motif"/>
    <property type="match status" value="1"/>
</dbReference>
<feature type="region of interest" description="Disordered" evidence="5">
    <location>
        <begin position="60"/>
        <end position="85"/>
    </location>
</feature>
<dbReference type="EMBL" id="JAQQAF010000002">
    <property type="protein sequence ID" value="KAJ8505559.1"/>
    <property type="molecule type" value="Genomic_DNA"/>
</dbReference>
<feature type="compositionally biased region" description="Polar residues" evidence="5">
    <location>
        <begin position="155"/>
        <end position="173"/>
    </location>
</feature>
<name>A0AAV8RPQ1_ENSVE</name>
<dbReference type="SMART" id="SM00979">
    <property type="entry name" value="TIFY"/>
    <property type="match status" value="1"/>
</dbReference>
<dbReference type="InterPro" id="IPR010399">
    <property type="entry name" value="Tify_dom"/>
</dbReference>
<sequence length="242" mass="26529">MAGQKMGSKGEKSNFSLACRLLSQYLKEKGGFSGLGLEMAPPKLLDQQAQDQSRAPVTMSLLPGLDVPGDDRAENDHEKNPTKSMDLLPRLSGFDSCFLHKEEGSVMTSETQKMEKRQLTIFYGGKVVVFDKFPAHKAMDLMQMATNESMAAQSHSFAKPLTSTPGADSSSSMLKADASDMPIPRRNSLRRFLEKRKDRINATAPYQRVDASSEVKPECGGSNWLNLGRQVSQPQHSSASGE</sequence>
<protein>
    <recommendedName>
        <fullName evidence="4">Protein TIFY</fullName>
    </recommendedName>
    <alternativeName>
        <fullName evidence="4">Jasmonate ZIM domain-containing protein</fullName>
    </alternativeName>
</protein>
<keyword evidence="3" id="KW-0832">Ubl conjugation</keyword>
<evidence type="ECO:0000313" key="7">
    <source>
        <dbReference type="EMBL" id="KAJ8505559.1"/>
    </source>
</evidence>
<feature type="compositionally biased region" description="Basic and acidic residues" evidence="5">
    <location>
        <begin position="69"/>
        <end position="81"/>
    </location>
</feature>
<keyword evidence="2 4" id="KW-1184">Jasmonic acid signaling pathway</keyword>
<evidence type="ECO:0000313" key="8">
    <source>
        <dbReference type="Proteomes" id="UP001222027"/>
    </source>
</evidence>
<comment type="domain">
    <text evidence="4">The jas domain is required for interaction with COI1.</text>
</comment>
<dbReference type="PANTHER" id="PTHR33077">
    <property type="entry name" value="PROTEIN TIFY 4A-RELATED-RELATED"/>
    <property type="match status" value="1"/>
</dbReference>
<dbReference type="PANTHER" id="PTHR33077:SF140">
    <property type="entry name" value="PROTEIN TIFY 10B"/>
    <property type="match status" value="1"/>
</dbReference>
<evidence type="ECO:0000256" key="1">
    <source>
        <dbReference type="ARBA" id="ARBA00008614"/>
    </source>
</evidence>
<evidence type="ECO:0000256" key="5">
    <source>
        <dbReference type="SAM" id="MobiDB-lite"/>
    </source>
</evidence>
<feature type="region of interest" description="Disordered" evidence="5">
    <location>
        <begin position="155"/>
        <end position="179"/>
    </location>
</feature>
<evidence type="ECO:0000256" key="2">
    <source>
        <dbReference type="ARBA" id="ARBA00022819"/>
    </source>
</evidence>